<dbReference type="SMART" id="SM00646">
    <property type="entry name" value="Ami_3"/>
    <property type="match status" value="1"/>
</dbReference>
<dbReference type="CDD" id="cd02696">
    <property type="entry name" value="MurNAc-LAA"/>
    <property type="match status" value="1"/>
</dbReference>
<evidence type="ECO:0000313" key="5">
    <source>
        <dbReference type="Proteomes" id="UP001524944"/>
    </source>
</evidence>
<evidence type="ECO:0000313" key="4">
    <source>
        <dbReference type="EMBL" id="MCR6543994.1"/>
    </source>
</evidence>
<proteinExistence type="predicted"/>
<keyword evidence="2" id="KW-0472">Membrane</keyword>
<dbReference type="Proteomes" id="UP001524944">
    <property type="component" value="Unassembled WGS sequence"/>
</dbReference>
<dbReference type="SUPFAM" id="SSF53187">
    <property type="entry name" value="Zn-dependent exopeptidases"/>
    <property type="match status" value="1"/>
</dbReference>
<dbReference type="RefSeq" id="WP_242965385.1">
    <property type="nucleotide sequence ID" value="NZ_CP022121.1"/>
</dbReference>
<dbReference type="Pfam" id="PF01520">
    <property type="entry name" value="Amidase_3"/>
    <property type="match status" value="1"/>
</dbReference>
<reference evidence="4 5" key="1">
    <citation type="submission" date="2022-08" db="EMBL/GenBank/DDBJ databases">
        <title>Proteogenomics of the novel Dehalobacterium formicoaceticum strain EZ94 highlights a key role of methyltransferases during anaerobic dichloromethane degradation.</title>
        <authorList>
            <person name="Wasmund K."/>
        </authorList>
    </citation>
    <scope>NUCLEOTIDE SEQUENCE [LARGE SCALE GENOMIC DNA]</scope>
    <source>
        <strain evidence="4 5">EZ94</strain>
    </source>
</reference>
<keyword evidence="2" id="KW-0812">Transmembrane</keyword>
<comment type="caution">
    <text evidence="4">The sequence shown here is derived from an EMBL/GenBank/DDBJ whole genome shotgun (WGS) entry which is preliminary data.</text>
</comment>
<dbReference type="PANTHER" id="PTHR30404:SF0">
    <property type="entry name" value="N-ACETYLMURAMOYL-L-ALANINE AMIDASE AMIC"/>
    <property type="match status" value="1"/>
</dbReference>
<evidence type="ECO:0000256" key="1">
    <source>
        <dbReference type="ARBA" id="ARBA00022801"/>
    </source>
</evidence>
<protein>
    <submittedName>
        <fullName evidence="4">N-acetylmuramoyl-L-alanine amidase</fullName>
        <ecNumber evidence="4">3.5.1.28</ecNumber>
    </submittedName>
</protein>
<feature type="transmembrane region" description="Helical" evidence="2">
    <location>
        <begin position="14"/>
        <end position="35"/>
    </location>
</feature>
<name>A0ABT1XZF4_9FIRM</name>
<feature type="domain" description="MurNAc-LAA" evidence="3">
    <location>
        <begin position="119"/>
        <end position="230"/>
    </location>
</feature>
<dbReference type="GO" id="GO:0008745">
    <property type="term" value="F:N-acetylmuramoyl-L-alanine amidase activity"/>
    <property type="evidence" value="ECO:0007669"/>
    <property type="project" value="UniProtKB-EC"/>
</dbReference>
<dbReference type="EMBL" id="JANPWE010000001">
    <property type="protein sequence ID" value="MCR6543994.1"/>
    <property type="molecule type" value="Genomic_DNA"/>
</dbReference>
<evidence type="ECO:0000256" key="2">
    <source>
        <dbReference type="SAM" id="Phobius"/>
    </source>
</evidence>
<dbReference type="PANTHER" id="PTHR30404">
    <property type="entry name" value="N-ACETYLMURAMOYL-L-ALANINE AMIDASE"/>
    <property type="match status" value="1"/>
</dbReference>
<dbReference type="InterPro" id="IPR050695">
    <property type="entry name" value="N-acetylmuramoyl_amidase_3"/>
</dbReference>
<keyword evidence="1 4" id="KW-0378">Hydrolase</keyword>
<dbReference type="InterPro" id="IPR002508">
    <property type="entry name" value="MurNAc-LAA_cat"/>
</dbReference>
<keyword evidence="2" id="KW-1133">Transmembrane helix</keyword>
<sequence>MQFVFFRTFKLPKYIIPSMVLIIALGMIISFSAFYQYMNRERAVISLSLVHQVVVVDAGHGGIDPGAVGPAGTLEKDINLAVAKRLCDNLSQAGAIVIMTREDDQSYSNIKKTDLDARIALAEKHQAQVFISIQGNALKSSRWSGAQTFYHPGSKEGERLAVCIQDEMGRILKNTKRKALPHTEAYILRQLSMPTVVVEVGFISNPEEEKMLNDPQYQGKLAWAIYSGLAKYFTEE</sequence>
<gene>
    <name evidence="4" type="ORF">NVS47_00410</name>
</gene>
<accession>A0ABT1XZF4</accession>
<dbReference type="EC" id="3.5.1.28" evidence="4"/>
<dbReference type="Gene3D" id="3.40.630.40">
    <property type="entry name" value="Zn-dependent exopeptidases"/>
    <property type="match status" value="1"/>
</dbReference>
<organism evidence="4 5">
    <name type="scientific">Dehalobacterium formicoaceticum</name>
    <dbReference type="NCBI Taxonomy" id="51515"/>
    <lineage>
        <taxon>Bacteria</taxon>
        <taxon>Bacillati</taxon>
        <taxon>Bacillota</taxon>
        <taxon>Clostridia</taxon>
        <taxon>Eubacteriales</taxon>
        <taxon>Peptococcaceae</taxon>
        <taxon>Dehalobacterium</taxon>
    </lineage>
</organism>
<evidence type="ECO:0000259" key="3">
    <source>
        <dbReference type="SMART" id="SM00646"/>
    </source>
</evidence>
<keyword evidence="5" id="KW-1185">Reference proteome</keyword>